<sequence>MAFNKRKQVWAFYRLDEEYVRLNSETDFKRYMENTAAFLTQEEYDYHFMILPRRFDFDTFTNVVNEHIVQGEFSDIGKKYFERASQVLKEEVFLHEYDVYVGVHINNADYAVTSNAGELFSLFFKRLRDDLSKLMMIQTQAEDDFAYYEELERTFHSKVSNHKHIQKLSESEMDKLIYYMFNRTSDLFTIPNGDYNLTEGVIKNEYGYLTVTHENHKEHLSFLPFHEMPASIEGYRFIQDILESVSFPVEVQIRYHFKENGSNARQVRKLKRRFTNFDREIQSTHTADDDRIVDMASDRLSTLLDDVKANKRQLLFMTFTLVISDLSKIGMDEKVEDIRTLFKNTGFQITKPLVDQLTLFSQSLPASYMDYPYFEQVVDESYLAQTGMNLNNRVGNRFGMVLGKVVTGKKLSHVEQAREINNNVVIFNPMLTKKAISGADHTNGNILITGPPGSGKSMLVKNFFTWSTFFGSKVLYIDPKNEFQRYYQKALEKFGDIKEFRSLYERINFIHLSEDSVFHGALDPLVFLKGDQAIQTAMMILNTLAEVRGSRDESVTIYDAIIDEVNQSQHPTLSGVLQRIQMKDHTLGKFIEKYRHGLGRMLFGREDSKGLDFEKQINVLGLQGLRLPASENMNEEERIGLCLMMSISKYVHTFSTNQEEEAMIIFDEAWTLKRSADGQNLIDEMLRTGRSLKTDIVLVTQAFDDFNVDTTKEQIGIKFSFRPKSDDSIKPILRFYDMEENPANIEVVSSLKSGMCLFQDHLGRNQAIAIDVLFDEWFEAFKTTEKESHAVQMEEAYR</sequence>
<evidence type="ECO:0000313" key="3">
    <source>
        <dbReference type="Proteomes" id="UP000215059"/>
    </source>
</evidence>
<name>A0A235F4A9_9BACL</name>
<evidence type="ECO:0000259" key="1">
    <source>
        <dbReference type="SMART" id="SM00382"/>
    </source>
</evidence>
<gene>
    <name evidence="2" type="ORF">CGZ90_19285</name>
</gene>
<dbReference type="InterPro" id="IPR003593">
    <property type="entry name" value="AAA+_ATPase"/>
</dbReference>
<evidence type="ECO:0000313" key="2">
    <source>
        <dbReference type="EMBL" id="OYD56111.1"/>
    </source>
</evidence>
<dbReference type="PIRSF" id="PIRSF015040">
    <property type="entry name" value="ATPase_SAG2001_prd"/>
    <property type="match status" value="1"/>
</dbReference>
<dbReference type="AlphaFoldDB" id="A0A235F4A9"/>
<dbReference type="InterPro" id="IPR016628">
    <property type="entry name" value="ATPase_SAG2001_prd"/>
</dbReference>
<protein>
    <recommendedName>
        <fullName evidence="1">AAA+ ATPase domain-containing protein</fullName>
    </recommendedName>
</protein>
<dbReference type="Pfam" id="PF12846">
    <property type="entry name" value="AAA_10"/>
    <property type="match status" value="1"/>
</dbReference>
<dbReference type="OrthoDB" id="1647424at2"/>
<dbReference type="InterPro" id="IPR051162">
    <property type="entry name" value="T4SS_component"/>
</dbReference>
<dbReference type="Gene3D" id="3.40.50.300">
    <property type="entry name" value="P-loop containing nucleotide triphosphate hydrolases"/>
    <property type="match status" value="2"/>
</dbReference>
<proteinExistence type="predicted"/>
<keyword evidence="3" id="KW-1185">Reference proteome</keyword>
<feature type="domain" description="AAA+ ATPase" evidence="1">
    <location>
        <begin position="442"/>
        <end position="721"/>
    </location>
</feature>
<dbReference type="InterPro" id="IPR027417">
    <property type="entry name" value="P-loop_NTPase"/>
</dbReference>
<dbReference type="Proteomes" id="UP000215059">
    <property type="component" value="Unassembled WGS sequence"/>
</dbReference>
<dbReference type="SMART" id="SM00382">
    <property type="entry name" value="AAA"/>
    <property type="match status" value="1"/>
</dbReference>
<dbReference type="SUPFAM" id="SSF52540">
    <property type="entry name" value="P-loop containing nucleoside triphosphate hydrolases"/>
    <property type="match status" value="1"/>
</dbReference>
<reference evidence="2 3" key="1">
    <citation type="submission" date="2017-07" db="EMBL/GenBank/DDBJ databases">
        <title>Fictibacillus sp. nov. GDSW-R2A3 Genome sequencing and assembly.</title>
        <authorList>
            <person name="Mayilraj S."/>
        </authorList>
    </citation>
    <scope>NUCLEOTIDE SEQUENCE [LARGE SCALE GENOMIC DNA]</scope>
    <source>
        <strain evidence="2 3">GDSW-R2A3</strain>
    </source>
</reference>
<dbReference type="PANTHER" id="PTHR30121">
    <property type="entry name" value="UNCHARACTERIZED PROTEIN YJGR-RELATED"/>
    <property type="match status" value="1"/>
</dbReference>
<dbReference type="EMBL" id="NOII01000051">
    <property type="protein sequence ID" value="OYD56111.1"/>
    <property type="molecule type" value="Genomic_DNA"/>
</dbReference>
<organism evidence="2 3">
    <name type="scientific">Fictibacillus aquaticus</name>
    <dbReference type="NCBI Taxonomy" id="2021314"/>
    <lineage>
        <taxon>Bacteria</taxon>
        <taxon>Bacillati</taxon>
        <taxon>Bacillota</taxon>
        <taxon>Bacilli</taxon>
        <taxon>Bacillales</taxon>
        <taxon>Fictibacillaceae</taxon>
        <taxon>Fictibacillus</taxon>
    </lineage>
</organism>
<comment type="caution">
    <text evidence="2">The sequence shown here is derived from an EMBL/GenBank/DDBJ whole genome shotgun (WGS) entry which is preliminary data.</text>
</comment>
<accession>A0A235F4A9</accession>
<dbReference type="PANTHER" id="PTHR30121:SF6">
    <property type="entry name" value="SLR6007 PROTEIN"/>
    <property type="match status" value="1"/>
</dbReference>